<dbReference type="EMBL" id="WKKW01000001">
    <property type="protein sequence ID" value="MSD90626.1"/>
    <property type="molecule type" value="Genomic_DNA"/>
</dbReference>
<proteinExistence type="predicted"/>
<reference evidence="1 2" key="1">
    <citation type="submission" date="2019-11" db="EMBL/GenBank/DDBJ databases">
        <title>Draft Genome Sequence of Plant Growth-Promoting Rhizosphere-Associated Bacteria.</title>
        <authorList>
            <person name="Vasilyev I.Y."/>
            <person name="Radchenko V."/>
            <person name="Ilnitskaya E.V."/>
        </authorList>
    </citation>
    <scope>NUCLEOTIDE SEQUENCE [LARGE SCALE GENOMIC DNA]</scope>
    <source>
        <strain evidence="1 2">VRA_9sq_n</strain>
    </source>
</reference>
<name>A0A6N7TTJ5_9BIFI</name>
<dbReference type="RefSeq" id="WP_154312859.1">
    <property type="nucleotide sequence ID" value="NZ_WKKW01000001.1"/>
</dbReference>
<protein>
    <submittedName>
        <fullName evidence="1">Uncharacterized protein</fullName>
    </submittedName>
</protein>
<sequence>MRWNVSIFSGVILGQNTHGDNTLGFVLHSSGNYLVNMGSLNFARTLHGTYKLILEVVVNAVVGLAYWVIDGDRPAVIFATMVFIRICSPVTPYHSSFAWIRHEWTTVLTRPWCQWQVHNNSHSFDRHIRPSV</sequence>
<gene>
    <name evidence="1" type="ORF">GKC41_02975</name>
</gene>
<comment type="caution">
    <text evidence="1">The sequence shown here is derived from an EMBL/GenBank/DDBJ whole genome shotgun (WGS) entry which is preliminary data.</text>
</comment>
<accession>A0A6N7TTJ5</accession>
<dbReference type="AlphaFoldDB" id="A0A6N7TTJ5"/>
<organism evidence="1 2">
    <name type="scientific">Bifidobacterium asteroides</name>
    <dbReference type="NCBI Taxonomy" id="1684"/>
    <lineage>
        <taxon>Bacteria</taxon>
        <taxon>Bacillati</taxon>
        <taxon>Actinomycetota</taxon>
        <taxon>Actinomycetes</taxon>
        <taxon>Bifidobacteriales</taxon>
        <taxon>Bifidobacteriaceae</taxon>
        <taxon>Bifidobacterium</taxon>
    </lineage>
</organism>
<evidence type="ECO:0000313" key="1">
    <source>
        <dbReference type="EMBL" id="MSD90626.1"/>
    </source>
</evidence>
<evidence type="ECO:0000313" key="2">
    <source>
        <dbReference type="Proteomes" id="UP000436357"/>
    </source>
</evidence>
<dbReference type="Proteomes" id="UP000436357">
    <property type="component" value="Unassembled WGS sequence"/>
</dbReference>